<dbReference type="PROSITE" id="PS50928">
    <property type="entry name" value="ABC_TM1"/>
    <property type="match status" value="1"/>
</dbReference>
<evidence type="ECO:0000313" key="10">
    <source>
        <dbReference type="EMBL" id="MBS4893161.1"/>
    </source>
</evidence>
<keyword evidence="6 8" id="KW-1133">Transmembrane helix</keyword>
<reference evidence="11 12" key="4">
    <citation type="submission" date="2024-04" db="EMBL/GenBank/DDBJ databases">
        <title>Na.</title>
        <authorList>
            <person name="Choi B."/>
        </authorList>
    </citation>
    <scope>NUCLEOTIDE SEQUENCE [LARGE SCALE GENOMIC DNA]</scope>
    <source>
        <strain evidence="11 12">UMB0138</strain>
    </source>
</reference>
<dbReference type="AlphaFoldDB" id="A0A2I1TG42"/>
<evidence type="ECO:0000256" key="4">
    <source>
        <dbReference type="ARBA" id="ARBA00022692"/>
    </source>
</evidence>
<dbReference type="Proteomes" id="UP000778864">
    <property type="component" value="Unassembled WGS sequence"/>
</dbReference>
<evidence type="ECO:0000256" key="1">
    <source>
        <dbReference type="ARBA" id="ARBA00004651"/>
    </source>
</evidence>
<evidence type="ECO:0000313" key="11">
    <source>
        <dbReference type="EMBL" id="MEO9178322.1"/>
    </source>
</evidence>
<feature type="transmembrane region" description="Helical" evidence="8">
    <location>
        <begin position="20"/>
        <end position="45"/>
    </location>
</feature>
<comment type="similarity">
    <text evidence="8">Belongs to the binding-protein-dependent transport system permease family.</text>
</comment>
<keyword evidence="3" id="KW-1003">Cell membrane</keyword>
<dbReference type="Proteomes" id="UP000234197">
    <property type="component" value="Unassembled WGS sequence"/>
</dbReference>
<name>A0A2I1TG42_VEIPA</name>
<feature type="domain" description="ABC transmembrane type-1" evidence="9">
    <location>
        <begin position="21"/>
        <end position="216"/>
    </location>
</feature>
<evidence type="ECO:0000256" key="2">
    <source>
        <dbReference type="ARBA" id="ARBA00022448"/>
    </source>
</evidence>
<keyword evidence="7 8" id="KW-0472">Membrane</keyword>
<dbReference type="CDD" id="cd06261">
    <property type="entry name" value="TM_PBP2"/>
    <property type="match status" value="1"/>
</dbReference>
<organism evidence="10 13">
    <name type="scientific">Veillonella parvula</name>
    <name type="common">Staphylococcus parvulus</name>
    <dbReference type="NCBI Taxonomy" id="29466"/>
    <lineage>
        <taxon>Bacteria</taxon>
        <taxon>Bacillati</taxon>
        <taxon>Bacillota</taxon>
        <taxon>Negativicutes</taxon>
        <taxon>Veillonellales</taxon>
        <taxon>Veillonellaceae</taxon>
        <taxon>Veillonella</taxon>
    </lineage>
</organism>
<proteinExistence type="inferred from homology"/>
<feature type="transmembrane region" description="Helical" evidence="8">
    <location>
        <begin position="57"/>
        <end position="80"/>
    </location>
</feature>
<dbReference type="EMBL" id="JAGZMU010000002">
    <property type="protein sequence ID" value="MBS4893161.1"/>
    <property type="molecule type" value="Genomic_DNA"/>
</dbReference>
<sequence>MGKYFDVSYMIQAFPQLLNYVHVTVLITVISAILGVILGSIIAIIRLKKVPVLNQLFIVFISFMRGTPFLVQLFLIYFGVPEIMSHMGLNMKNVPGLVFVYAVFTLHIAAYSAEIMRSSIDAVAPGEKEAAKSLGMTEFQSYVRIILPQAFTMSIPPLTNLVIGMLKGTALIFNVGVVDMMRKADLMGGNSQRYLELFVDAAIIYGILIIIVSLLGRLLEKRFTVAGKETQRILISEE</sequence>
<dbReference type="InterPro" id="IPR035906">
    <property type="entry name" value="MetI-like_sf"/>
</dbReference>
<evidence type="ECO:0000313" key="12">
    <source>
        <dbReference type="Proteomes" id="UP000234197"/>
    </source>
</evidence>
<keyword evidence="5" id="KW-0029">Amino-acid transport</keyword>
<keyword evidence="2 8" id="KW-0813">Transport</keyword>
<reference evidence="12" key="1">
    <citation type="submission" date="2017-12" db="EMBL/GenBank/DDBJ databases">
        <title>Phylogenetic diversity of female urinary microbiome.</title>
        <authorList>
            <person name="Thomas-White K."/>
            <person name="Wolfe A.J."/>
        </authorList>
    </citation>
    <scope>NUCLEOTIDE SEQUENCE [LARGE SCALE GENOMIC DNA]</scope>
    <source>
        <strain evidence="12">UMB0138</strain>
    </source>
</reference>
<gene>
    <name evidence="11" type="ORF">CYJ21_005120</name>
    <name evidence="10" type="ORF">KHZ90_05215</name>
</gene>
<keyword evidence="4 8" id="KW-0812">Transmembrane</keyword>
<reference evidence="10" key="3">
    <citation type="submission" date="2021-02" db="EMBL/GenBank/DDBJ databases">
        <title>Infant gut strain persistence is associated with maternal origin, phylogeny, and functional potential including surface adhesion and iron acquisition.</title>
        <authorList>
            <person name="Lou Y.C."/>
        </authorList>
    </citation>
    <scope>NUCLEOTIDE SEQUENCE</scope>
    <source>
        <strain evidence="10">L3_108_031G1_dasL3_108_031G1_concoct_20</strain>
    </source>
</reference>
<comment type="caution">
    <text evidence="10">The sequence shown here is derived from an EMBL/GenBank/DDBJ whole genome shotgun (WGS) entry which is preliminary data.</text>
</comment>
<keyword evidence="12" id="KW-1185">Reference proteome</keyword>
<evidence type="ECO:0000256" key="8">
    <source>
        <dbReference type="RuleBase" id="RU363032"/>
    </source>
</evidence>
<dbReference type="EMBL" id="PKMC02000006">
    <property type="protein sequence ID" value="MEO9178322.1"/>
    <property type="molecule type" value="Genomic_DNA"/>
</dbReference>
<evidence type="ECO:0000259" key="9">
    <source>
        <dbReference type="PROSITE" id="PS50928"/>
    </source>
</evidence>
<dbReference type="Pfam" id="PF00528">
    <property type="entry name" value="BPD_transp_1"/>
    <property type="match status" value="1"/>
</dbReference>
<evidence type="ECO:0000256" key="6">
    <source>
        <dbReference type="ARBA" id="ARBA00022989"/>
    </source>
</evidence>
<evidence type="ECO:0000256" key="7">
    <source>
        <dbReference type="ARBA" id="ARBA00023136"/>
    </source>
</evidence>
<evidence type="ECO:0000256" key="5">
    <source>
        <dbReference type="ARBA" id="ARBA00022970"/>
    </source>
</evidence>
<feature type="transmembrane region" description="Helical" evidence="8">
    <location>
        <begin position="92"/>
        <end position="111"/>
    </location>
</feature>
<dbReference type="GO" id="GO:0043190">
    <property type="term" value="C:ATP-binding cassette (ABC) transporter complex"/>
    <property type="evidence" value="ECO:0007669"/>
    <property type="project" value="InterPro"/>
</dbReference>
<reference evidence="11" key="2">
    <citation type="submission" date="2017-12" db="EMBL/GenBank/DDBJ databases">
        <authorList>
            <person name="Thomas-White K."/>
            <person name="Wolfe A.J."/>
        </authorList>
    </citation>
    <scope>NUCLEOTIDE SEQUENCE</scope>
    <source>
        <strain evidence="11">UMB0138</strain>
    </source>
</reference>
<dbReference type="Gene3D" id="1.10.3720.10">
    <property type="entry name" value="MetI-like"/>
    <property type="match status" value="1"/>
</dbReference>
<dbReference type="InterPro" id="IPR043429">
    <property type="entry name" value="ArtM/GltK/GlnP/TcyL/YhdX-like"/>
</dbReference>
<dbReference type="PANTHER" id="PTHR30614:SF0">
    <property type="entry name" value="L-CYSTINE TRANSPORT SYSTEM PERMEASE PROTEIN TCYL"/>
    <property type="match status" value="1"/>
</dbReference>
<dbReference type="InterPro" id="IPR000515">
    <property type="entry name" value="MetI-like"/>
</dbReference>
<comment type="subcellular location">
    <subcellularLocation>
        <location evidence="1 8">Cell membrane</location>
        <topology evidence="1 8">Multi-pass membrane protein</topology>
    </subcellularLocation>
</comment>
<evidence type="ECO:0000256" key="3">
    <source>
        <dbReference type="ARBA" id="ARBA00022475"/>
    </source>
</evidence>
<dbReference type="GO" id="GO:0006865">
    <property type="term" value="P:amino acid transport"/>
    <property type="evidence" value="ECO:0007669"/>
    <property type="project" value="UniProtKB-KW"/>
</dbReference>
<dbReference type="SUPFAM" id="SSF161098">
    <property type="entry name" value="MetI-like"/>
    <property type="match status" value="1"/>
</dbReference>
<evidence type="ECO:0000313" key="13">
    <source>
        <dbReference type="Proteomes" id="UP000778864"/>
    </source>
</evidence>
<dbReference type="NCBIfam" id="TIGR01726">
    <property type="entry name" value="HEQRo_perm_3TM"/>
    <property type="match status" value="1"/>
</dbReference>
<accession>A0A2I1TG42</accession>
<dbReference type="RefSeq" id="WP_004697693.1">
    <property type="nucleotide sequence ID" value="NZ_CACRUG010000005.1"/>
</dbReference>
<dbReference type="GO" id="GO:0022857">
    <property type="term" value="F:transmembrane transporter activity"/>
    <property type="evidence" value="ECO:0007669"/>
    <property type="project" value="InterPro"/>
</dbReference>
<dbReference type="PANTHER" id="PTHR30614">
    <property type="entry name" value="MEMBRANE COMPONENT OF AMINO ACID ABC TRANSPORTER"/>
    <property type="match status" value="1"/>
</dbReference>
<dbReference type="InterPro" id="IPR010065">
    <property type="entry name" value="AA_ABC_transptr_permease_3TM"/>
</dbReference>
<feature type="transmembrane region" description="Helical" evidence="8">
    <location>
        <begin position="197"/>
        <end position="219"/>
    </location>
</feature>
<feature type="transmembrane region" description="Helical" evidence="8">
    <location>
        <begin position="158"/>
        <end position="177"/>
    </location>
</feature>
<protein>
    <submittedName>
        <fullName evidence="10">Amino acid ABC transporter permease</fullName>
    </submittedName>
</protein>